<sequence>MAAMRFQVLAGRYELRRLIGRGGMAQVWEARDARLGRRVAVKTVDLATADDRALGERLRREAVAVAGLRHPDIVTVHDTGVEGETAYLVMELIDGGDLAAALRQGPLPVSEALRVAGRVAGALAAAHAAGIVHRDVKPANVLLHGDDVTVVDFGIAAATQAAGAALTQPGTVVGTAQYMAPEQGEGGEVSPASDVYALGCLLTAMVAGRPPFTGAHPLEVLRQHAAASPPRLATLAADVPHELDDLVAAMLAKRPAERPSAAAAARALEDLRARLPAAASLTPTAATEVMPATGATRAFRHDGGGADRPRAAAPGAPAGEERASPGAARSGRGWVAGVAALAVLGGVATSAVLLGGGEPAGNAPSADGAPPAATAAPTSEPPATPAPEAARPSPGPAEEPPRGRTGPVTGQGVPALLASLRTDDETRDDLQEQWDKVAEALEKGKADKAADKASDLEKQVEELTREGSLSQADADALLDEVTATLGAEVQDAGDDQQGDEKGADDGDRDRDGGGKDGGRGKD</sequence>
<dbReference type="InterPro" id="IPR017441">
    <property type="entry name" value="Protein_kinase_ATP_BS"/>
</dbReference>
<evidence type="ECO:0000256" key="9">
    <source>
        <dbReference type="PROSITE-ProRule" id="PRU10141"/>
    </source>
</evidence>
<evidence type="ECO:0000256" key="8">
    <source>
        <dbReference type="ARBA" id="ARBA00048679"/>
    </source>
</evidence>
<feature type="compositionally biased region" description="Basic and acidic residues" evidence="10">
    <location>
        <begin position="421"/>
        <end position="465"/>
    </location>
</feature>
<dbReference type="Gene3D" id="1.10.510.10">
    <property type="entry name" value="Transferase(Phosphotransferase) domain 1"/>
    <property type="match status" value="1"/>
</dbReference>
<comment type="caution">
    <text evidence="12">The sequence shown here is derived from an EMBL/GenBank/DDBJ whole genome shotgun (WGS) entry which is preliminary data.</text>
</comment>
<dbReference type="CDD" id="cd14014">
    <property type="entry name" value="STKc_PknB_like"/>
    <property type="match status" value="1"/>
</dbReference>
<feature type="binding site" evidence="9">
    <location>
        <position position="42"/>
    </location>
    <ligand>
        <name>ATP</name>
        <dbReference type="ChEBI" id="CHEBI:30616"/>
    </ligand>
</feature>
<dbReference type="PROSITE" id="PS50011">
    <property type="entry name" value="PROTEIN_KINASE_DOM"/>
    <property type="match status" value="1"/>
</dbReference>
<comment type="catalytic activity">
    <reaction evidence="7">
        <text>L-threonyl-[protein] + ATP = O-phospho-L-threonyl-[protein] + ADP + H(+)</text>
        <dbReference type="Rhea" id="RHEA:46608"/>
        <dbReference type="Rhea" id="RHEA-COMP:11060"/>
        <dbReference type="Rhea" id="RHEA-COMP:11605"/>
        <dbReference type="ChEBI" id="CHEBI:15378"/>
        <dbReference type="ChEBI" id="CHEBI:30013"/>
        <dbReference type="ChEBI" id="CHEBI:30616"/>
        <dbReference type="ChEBI" id="CHEBI:61977"/>
        <dbReference type="ChEBI" id="CHEBI:456216"/>
        <dbReference type="EC" id="2.7.11.1"/>
    </reaction>
</comment>
<keyword evidence="13" id="KW-1185">Reference proteome</keyword>
<evidence type="ECO:0000256" key="5">
    <source>
        <dbReference type="ARBA" id="ARBA00022777"/>
    </source>
</evidence>
<keyword evidence="5 12" id="KW-0418">Kinase</keyword>
<feature type="compositionally biased region" description="Basic and acidic residues" evidence="10">
    <location>
        <begin position="498"/>
        <end position="522"/>
    </location>
</feature>
<dbReference type="PROSITE" id="PS00108">
    <property type="entry name" value="PROTEIN_KINASE_ST"/>
    <property type="match status" value="1"/>
</dbReference>
<keyword evidence="6 9" id="KW-0067">ATP-binding</keyword>
<comment type="catalytic activity">
    <reaction evidence="8">
        <text>L-seryl-[protein] + ATP = O-phospho-L-seryl-[protein] + ADP + H(+)</text>
        <dbReference type="Rhea" id="RHEA:17989"/>
        <dbReference type="Rhea" id="RHEA-COMP:9863"/>
        <dbReference type="Rhea" id="RHEA-COMP:11604"/>
        <dbReference type="ChEBI" id="CHEBI:15378"/>
        <dbReference type="ChEBI" id="CHEBI:29999"/>
        <dbReference type="ChEBI" id="CHEBI:30616"/>
        <dbReference type="ChEBI" id="CHEBI:83421"/>
        <dbReference type="ChEBI" id="CHEBI:456216"/>
        <dbReference type="EC" id="2.7.11.1"/>
    </reaction>
</comment>
<dbReference type="PANTHER" id="PTHR43289">
    <property type="entry name" value="MITOGEN-ACTIVATED PROTEIN KINASE KINASE KINASE 20-RELATED"/>
    <property type="match status" value="1"/>
</dbReference>
<dbReference type="InterPro" id="IPR008271">
    <property type="entry name" value="Ser/Thr_kinase_AS"/>
</dbReference>
<accession>A0A2A9EQF6</accession>
<evidence type="ECO:0000313" key="12">
    <source>
        <dbReference type="EMBL" id="PFG41003.1"/>
    </source>
</evidence>
<dbReference type="EMBL" id="PDJI01000004">
    <property type="protein sequence ID" value="PFG41003.1"/>
    <property type="molecule type" value="Genomic_DNA"/>
</dbReference>
<evidence type="ECO:0000256" key="1">
    <source>
        <dbReference type="ARBA" id="ARBA00012513"/>
    </source>
</evidence>
<evidence type="ECO:0000256" key="6">
    <source>
        <dbReference type="ARBA" id="ARBA00022840"/>
    </source>
</evidence>
<evidence type="ECO:0000256" key="2">
    <source>
        <dbReference type="ARBA" id="ARBA00022527"/>
    </source>
</evidence>
<feature type="compositionally biased region" description="Basic and acidic residues" evidence="10">
    <location>
        <begin position="299"/>
        <end position="310"/>
    </location>
</feature>
<dbReference type="EC" id="2.7.11.1" evidence="1"/>
<dbReference type="GO" id="GO:0004674">
    <property type="term" value="F:protein serine/threonine kinase activity"/>
    <property type="evidence" value="ECO:0007669"/>
    <property type="project" value="UniProtKB-KW"/>
</dbReference>
<evidence type="ECO:0000259" key="11">
    <source>
        <dbReference type="PROSITE" id="PS50011"/>
    </source>
</evidence>
<evidence type="ECO:0000256" key="4">
    <source>
        <dbReference type="ARBA" id="ARBA00022741"/>
    </source>
</evidence>
<reference evidence="12 13" key="1">
    <citation type="submission" date="2017-10" db="EMBL/GenBank/DDBJ databases">
        <title>Sequencing the genomes of 1000 actinobacteria strains.</title>
        <authorList>
            <person name="Klenk H.-P."/>
        </authorList>
    </citation>
    <scope>NUCLEOTIDE SEQUENCE [LARGE SCALE GENOMIC DNA]</scope>
    <source>
        <strain evidence="12 13">DSM 21838</strain>
    </source>
</reference>
<gene>
    <name evidence="12" type="ORF">ATJ97_3548</name>
</gene>
<evidence type="ECO:0000256" key="7">
    <source>
        <dbReference type="ARBA" id="ARBA00047899"/>
    </source>
</evidence>
<feature type="domain" description="Protein kinase" evidence="11">
    <location>
        <begin position="13"/>
        <end position="275"/>
    </location>
</feature>
<keyword evidence="3" id="KW-0808">Transferase</keyword>
<keyword evidence="4 9" id="KW-0547">Nucleotide-binding</keyword>
<dbReference type="GO" id="GO:0045717">
    <property type="term" value="P:negative regulation of fatty acid biosynthetic process"/>
    <property type="evidence" value="ECO:0007669"/>
    <property type="project" value="UniProtKB-ARBA"/>
</dbReference>
<dbReference type="FunFam" id="1.10.510.10:FF:000021">
    <property type="entry name" value="Serine/threonine protein kinase"/>
    <property type="match status" value="1"/>
</dbReference>
<name>A0A2A9EQF6_9MICO</name>
<evidence type="ECO:0000256" key="10">
    <source>
        <dbReference type="SAM" id="MobiDB-lite"/>
    </source>
</evidence>
<dbReference type="Gene3D" id="3.30.200.20">
    <property type="entry name" value="Phosphorylase Kinase, domain 1"/>
    <property type="match status" value="1"/>
</dbReference>
<dbReference type="SMART" id="SM00220">
    <property type="entry name" value="S_TKc"/>
    <property type="match status" value="1"/>
</dbReference>
<dbReference type="AlphaFoldDB" id="A0A2A9EQF6"/>
<evidence type="ECO:0000256" key="3">
    <source>
        <dbReference type="ARBA" id="ARBA00022679"/>
    </source>
</evidence>
<keyword evidence="2" id="KW-0723">Serine/threonine-protein kinase</keyword>
<protein>
    <recommendedName>
        <fullName evidence="1">non-specific serine/threonine protein kinase</fullName>
        <ecNumber evidence="1">2.7.11.1</ecNumber>
    </recommendedName>
</protein>
<dbReference type="InterPro" id="IPR000719">
    <property type="entry name" value="Prot_kinase_dom"/>
</dbReference>
<dbReference type="PROSITE" id="PS00107">
    <property type="entry name" value="PROTEIN_KINASE_ATP"/>
    <property type="match status" value="1"/>
</dbReference>
<feature type="compositionally biased region" description="Low complexity" evidence="10">
    <location>
        <begin position="361"/>
        <end position="378"/>
    </location>
</feature>
<dbReference type="PANTHER" id="PTHR43289:SF6">
    <property type="entry name" value="SERINE_THREONINE-PROTEIN KINASE NEKL-3"/>
    <property type="match status" value="1"/>
</dbReference>
<feature type="region of interest" description="Disordered" evidence="10">
    <location>
        <begin position="361"/>
        <end position="522"/>
    </location>
</feature>
<evidence type="ECO:0000313" key="13">
    <source>
        <dbReference type="Proteomes" id="UP000222106"/>
    </source>
</evidence>
<proteinExistence type="predicted"/>
<feature type="compositionally biased region" description="Low complexity" evidence="10">
    <location>
        <begin position="311"/>
        <end position="329"/>
    </location>
</feature>
<dbReference type="Pfam" id="PF00069">
    <property type="entry name" value="Pkinase"/>
    <property type="match status" value="1"/>
</dbReference>
<dbReference type="GO" id="GO:0005524">
    <property type="term" value="F:ATP binding"/>
    <property type="evidence" value="ECO:0007669"/>
    <property type="project" value="UniProtKB-UniRule"/>
</dbReference>
<dbReference type="FunFam" id="3.30.200.20:FF:000035">
    <property type="entry name" value="Serine/threonine protein kinase Stk1"/>
    <property type="match status" value="1"/>
</dbReference>
<dbReference type="Proteomes" id="UP000222106">
    <property type="component" value="Unassembled WGS sequence"/>
</dbReference>
<dbReference type="SUPFAM" id="SSF56112">
    <property type="entry name" value="Protein kinase-like (PK-like)"/>
    <property type="match status" value="1"/>
</dbReference>
<feature type="region of interest" description="Disordered" evidence="10">
    <location>
        <begin position="297"/>
        <end position="329"/>
    </location>
</feature>
<dbReference type="OrthoDB" id="9762169at2"/>
<dbReference type="InterPro" id="IPR011009">
    <property type="entry name" value="Kinase-like_dom_sf"/>
</dbReference>
<organism evidence="12 13">
    <name type="scientific">Georgenia soli</name>
    <dbReference type="NCBI Taxonomy" id="638953"/>
    <lineage>
        <taxon>Bacteria</taxon>
        <taxon>Bacillati</taxon>
        <taxon>Actinomycetota</taxon>
        <taxon>Actinomycetes</taxon>
        <taxon>Micrococcales</taxon>
        <taxon>Bogoriellaceae</taxon>
        <taxon>Georgenia</taxon>
    </lineage>
</organism>